<dbReference type="InterPro" id="IPR025464">
    <property type="entry name" value="DUF4315"/>
</dbReference>
<evidence type="ECO:0000256" key="1">
    <source>
        <dbReference type="SAM" id="Coils"/>
    </source>
</evidence>
<evidence type="ECO:0000313" key="4">
    <source>
        <dbReference type="Proteomes" id="UP000266066"/>
    </source>
</evidence>
<feature type="coiled-coil region" evidence="1">
    <location>
        <begin position="48"/>
        <end position="82"/>
    </location>
</feature>
<dbReference type="AlphaFoldDB" id="A0A395V0Q7"/>
<dbReference type="Pfam" id="PF14193">
    <property type="entry name" value="DUF4315"/>
    <property type="match status" value="1"/>
</dbReference>
<feature type="compositionally biased region" description="Acidic residues" evidence="2">
    <location>
        <begin position="135"/>
        <end position="154"/>
    </location>
</feature>
<gene>
    <name evidence="3" type="ORF">DWY38_11915</name>
</gene>
<sequence length="154" mass="17373">MRHMIHHTGGHMPIAMEESSNYECSESHQSGGFFAVTKERRALMYAKLDKLREDLKKAVAKREAADAKVKQLEAKLKEEENQQIVSDVASYNLSPEQLAQFLQLANSGRLQEMLSGQVPMPGAVNADTSGKKQDEDNETDMDKEEEDFLDEENE</sequence>
<feature type="region of interest" description="Disordered" evidence="2">
    <location>
        <begin position="116"/>
        <end position="154"/>
    </location>
</feature>
<name>A0A395V0Q7_9FIRM</name>
<evidence type="ECO:0000256" key="2">
    <source>
        <dbReference type="SAM" id="MobiDB-lite"/>
    </source>
</evidence>
<dbReference type="Proteomes" id="UP000266066">
    <property type="component" value="Unassembled WGS sequence"/>
</dbReference>
<reference evidence="3 4" key="1">
    <citation type="submission" date="2018-08" db="EMBL/GenBank/DDBJ databases">
        <title>A genome reference for cultivated species of the human gut microbiota.</title>
        <authorList>
            <person name="Zou Y."/>
            <person name="Xue W."/>
            <person name="Luo G."/>
        </authorList>
    </citation>
    <scope>NUCLEOTIDE SEQUENCE [LARGE SCALE GENOMIC DNA]</scope>
    <source>
        <strain evidence="3 4">AF25-15</strain>
    </source>
</reference>
<comment type="caution">
    <text evidence="3">The sequence shown here is derived from an EMBL/GenBank/DDBJ whole genome shotgun (WGS) entry which is preliminary data.</text>
</comment>
<accession>A0A395V0Q7</accession>
<dbReference type="EMBL" id="QRUJ01000014">
    <property type="protein sequence ID" value="RGR53206.1"/>
    <property type="molecule type" value="Genomic_DNA"/>
</dbReference>
<organism evidence="3 4">
    <name type="scientific">Agathobacter rectalis</name>
    <dbReference type="NCBI Taxonomy" id="39491"/>
    <lineage>
        <taxon>Bacteria</taxon>
        <taxon>Bacillati</taxon>
        <taxon>Bacillota</taxon>
        <taxon>Clostridia</taxon>
        <taxon>Lachnospirales</taxon>
        <taxon>Lachnospiraceae</taxon>
        <taxon>Agathobacter</taxon>
    </lineage>
</organism>
<evidence type="ECO:0000313" key="3">
    <source>
        <dbReference type="EMBL" id="RGR53206.1"/>
    </source>
</evidence>
<keyword evidence="1" id="KW-0175">Coiled coil</keyword>
<proteinExistence type="predicted"/>
<protein>
    <submittedName>
        <fullName evidence="3">DUF4315 family protein</fullName>
    </submittedName>
</protein>